<proteinExistence type="predicted"/>
<gene>
    <name evidence="4" type="ORF">SVIM_LOCUS21903</name>
</gene>
<dbReference type="PANTHER" id="PTHR31339">
    <property type="entry name" value="PECTIN LYASE-RELATED"/>
    <property type="match status" value="1"/>
</dbReference>
<accession>A0A6N2K2W6</accession>
<comment type="subcellular location">
    <subcellularLocation>
        <location evidence="1">Secreted</location>
        <location evidence="1">Cell wall</location>
    </subcellularLocation>
</comment>
<dbReference type="Gene3D" id="2.160.20.10">
    <property type="entry name" value="Single-stranded right-handed beta-helix, Pectin lyase-like"/>
    <property type="match status" value="2"/>
</dbReference>
<evidence type="ECO:0000256" key="2">
    <source>
        <dbReference type="ARBA" id="ARBA00022512"/>
    </source>
</evidence>
<keyword evidence="2" id="KW-0964">Secreted</keyword>
<keyword evidence="3" id="KW-0732">Signal</keyword>
<evidence type="ECO:0000256" key="3">
    <source>
        <dbReference type="SAM" id="SignalP"/>
    </source>
</evidence>
<name>A0A6N2K2W6_SALVM</name>
<dbReference type="EMBL" id="CAADRP010000047">
    <property type="protein sequence ID" value="VFU22228.1"/>
    <property type="molecule type" value="Genomic_DNA"/>
</dbReference>
<dbReference type="PANTHER" id="PTHR31339:SF15">
    <property type="entry name" value="PECTIN LYASE-LIKE SUPERFAMILY PROTEIN"/>
    <property type="match status" value="1"/>
</dbReference>
<dbReference type="InterPro" id="IPR011050">
    <property type="entry name" value="Pectin_lyase_fold/virulence"/>
</dbReference>
<protein>
    <submittedName>
        <fullName evidence="4">Uncharacterized protein</fullName>
    </submittedName>
</protein>
<dbReference type="InterPro" id="IPR051801">
    <property type="entry name" value="GH28_Enzymes"/>
</dbReference>
<feature type="chain" id="PRO_5027052658" evidence="3">
    <location>
        <begin position="21"/>
        <end position="444"/>
    </location>
</feature>
<evidence type="ECO:0000313" key="4">
    <source>
        <dbReference type="EMBL" id="VFU22228.1"/>
    </source>
</evidence>
<keyword evidence="2" id="KW-0134">Cell wall</keyword>
<dbReference type="SUPFAM" id="SSF51126">
    <property type="entry name" value="Pectin lyase-like"/>
    <property type="match status" value="1"/>
</dbReference>
<feature type="signal peptide" evidence="3">
    <location>
        <begin position="1"/>
        <end position="20"/>
    </location>
</feature>
<dbReference type="AlphaFoldDB" id="A0A6N2K2W6"/>
<sequence>MEEVAVLLLVALSIAIRIDAEESSGVCDFKPSLKPRPHSVSILEFGAVGDGKTLNTLAFQNAIFYLKSFTDKGGAQLYVPPGKWLTGSFSLTSHLTLFLEKRCCHSWISELVICKADLEFESKRAPLIKDPSHWDLVYPLSSYGRGIELPGKRYQSLINGDMLYNVAVTGDNGTTDGQGYVWWDWFESDSLNYSRPHLVEFTSSALIMPTTDALIRRVYLQSSSGSSVACGREMSNVQVEQVHIYSSYSAACGSEMSNVQVEQVHIYSSYSGTEFRTALPDLDQITLQSVIGSNITMAGSFTGLAESPFTSLCLFNVSLTIHATLSSWTCSNVVGFSESVSPEPCPELESSSTFEYSSFKSVKRDCSTAYGSIMPHVLFRRRVRDGTVAVDGLPASLSMRRHVVFLLVRHVLASNGRGRGGGRLKPLQPFLSLMHVKVQASPPD</sequence>
<dbReference type="InterPro" id="IPR012334">
    <property type="entry name" value="Pectin_lyas_fold"/>
</dbReference>
<organism evidence="4">
    <name type="scientific">Salix viminalis</name>
    <name type="common">Common osier</name>
    <name type="synonym">Basket willow</name>
    <dbReference type="NCBI Taxonomy" id="40686"/>
    <lineage>
        <taxon>Eukaryota</taxon>
        <taxon>Viridiplantae</taxon>
        <taxon>Streptophyta</taxon>
        <taxon>Embryophyta</taxon>
        <taxon>Tracheophyta</taxon>
        <taxon>Spermatophyta</taxon>
        <taxon>Magnoliopsida</taxon>
        <taxon>eudicotyledons</taxon>
        <taxon>Gunneridae</taxon>
        <taxon>Pentapetalae</taxon>
        <taxon>rosids</taxon>
        <taxon>fabids</taxon>
        <taxon>Malpighiales</taxon>
        <taxon>Salicaceae</taxon>
        <taxon>Saliceae</taxon>
        <taxon>Salix</taxon>
    </lineage>
</organism>
<evidence type="ECO:0000256" key="1">
    <source>
        <dbReference type="ARBA" id="ARBA00004191"/>
    </source>
</evidence>
<reference evidence="4" key="1">
    <citation type="submission" date="2019-03" db="EMBL/GenBank/DDBJ databases">
        <authorList>
            <person name="Mank J."/>
            <person name="Almeida P."/>
        </authorList>
    </citation>
    <scope>NUCLEOTIDE SEQUENCE</scope>
    <source>
        <strain evidence="4">78183</strain>
    </source>
</reference>